<evidence type="ECO:0000313" key="12">
    <source>
        <dbReference type="EMBL" id="KAK4525601.1"/>
    </source>
</evidence>
<dbReference type="HAMAP" id="MF_01129">
    <property type="entry name" value="PPase_energized_pump"/>
    <property type="match status" value="1"/>
</dbReference>
<keyword evidence="4 11" id="KW-0812">Transmembrane</keyword>
<feature type="transmembrane region" description="Helical" evidence="11">
    <location>
        <begin position="374"/>
        <end position="398"/>
    </location>
</feature>
<keyword evidence="8" id="KW-0406">Ion transport</keyword>
<dbReference type="Pfam" id="PF03030">
    <property type="entry name" value="H_PPase"/>
    <property type="match status" value="1"/>
</dbReference>
<evidence type="ECO:0000256" key="7">
    <source>
        <dbReference type="ARBA" id="ARBA00022989"/>
    </source>
</evidence>
<feature type="transmembrane region" description="Helical" evidence="11">
    <location>
        <begin position="566"/>
        <end position="587"/>
    </location>
</feature>
<feature type="transmembrane region" description="Helical" evidence="11">
    <location>
        <begin position="742"/>
        <end position="763"/>
    </location>
</feature>
<feature type="compositionally biased region" description="Polar residues" evidence="10">
    <location>
        <begin position="314"/>
        <end position="323"/>
    </location>
</feature>
<organism evidence="12 13">
    <name type="scientific">Galdieria yellowstonensis</name>
    <dbReference type="NCBI Taxonomy" id="3028027"/>
    <lineage>
        <taxon>Eukaryota</taxon>
        <taxon>Rhodophyta</taxon>
        <taxon>Bangiophyceae</taxon>
        <taxon>Galdieriales</taxon>
        <taxon>Galdieriaceae</taxon>
        <taxon>Galdieria</taxon>
    </lineage>
</organism>
<reference evidence="12 13" key="1">
    <citation type="submission" date="2022-07" db="EMBL/GenBank/DDBJ databases">
        <title>Genome-wide signatures of adaptation to extreme environments.</title>
        <authorList>
            <person name="Cho C.H."/>
            <person name="Yoon H.S."/>
        </authorList>
    </citation>
    <scope>NUCLEOTIDE SEQUENCE [LARGE SCALE GENOMIC DNA]</scope>
    <source>
        <strain evidence="12 13">108.79 E11</strain>
    </source>
</reference>
<sequence length="765" mass="80105">MATAVEYLWGLFGVCVVALGFAWWLAHWVLSHKEGSKEMQDVARPIQEGANGFFKTQYGTIASLSVVLALVIFLSYGYRPVNPSEANIGSLGIRSICTIAFLLGGLFSGVSGLVAMWVAVRSNSRVAAAAKVSYNDAIQVAFRGGAFASTLIVTLCLFGIVLAYAVVYGSFQRLGVTASQVPLLIVGYGFGASFVALFAQLGGGIYTKAADVGADIVGKVEAGIPEDDPRNPAVVADLVGDNVGDCAGRGADLFESIAAENIGAMILGATLSRTCNLPESEQITYTLFPLFVHALGIFCSSIGTLSVRTKETNSNKGSGSSESAPLLSGSKASKQYEDPMAIMKRGFLVAMTLGFVGIWVLCYVALQTSEAPNAWWHFGLCATIGIATSYCFVVITEYYTDYLYFPVRRIAAASSTGSGTNVIAGVSVGMESTALPIAVLAIALLVVYWLGTTSGLSNKLAAGIFGTAVATMGMLSTSCFILAMDVFGPISDNAGGIAEMSMQPPEVREITDRLDAVGNTTKALTKGYAVGSAALAAFLLFRAYIDEVNNYLPSNRALTSVDLSQPEVFVGGMIGAMLVFLFSGLAIRAVGNAAQAVVHEVRRQFRERPGIMTYSEKPDYEKCVAIVANAALRQMVAPGLLVVVVPLFVGFLAAWIGRVSGKSLLGVQVSAGILMVGTIAGILMALFLNNSGGAWDNAKKYIETGAYGGKGSEAHKASVTGDTVGDPFKDTAGPSLHVLVKLLSTLTLVFGPLFLTSAGIEVISG</sequence>
<feature type="transmembrane region" description="Helical" evidence="11">
    <location>
        <begin position="287"/>
        <end position="307"/>
    </location>
</feature>
<dbReference type="GO" id="GO:0012505">
    <property type="term" value="C:endomembrane system"/>
    <property type="evidence" value="ECO:0007669"/>
    <property type="project" value="UniProtKB-SubCell"/>
</dbReference>
<dbReference type="GO" id="GO:0004427">
    <property type="term" value="F:inorganic diphosphate phosphatase activity"/>
    <property type="evidence" value="ECO:0007669"/>
    <property type="project" value="InterPro"/>
</dbReference>
<dbReference type="NCBIfam" id="NF001960">
    <property type="entry name" value="PRK00733.3-5"/>
    <property type="match status" value="1"/>
</dbReference>
<dbReference type="InterPro" id="IPR004131">
    <property type="entry name" value="PPase-energised_H-pump"/>
</dbReference>
<keyword evidence="13" id="KW-1185">Reference proteome</keyword>
<evidence type="ECO:0000256" key="4">
    <source>
        <dbReference type="ARBA" id="ARBA00022692"/>
    </source>
</evidence>
<accession>A0AAV9IEB1</accession>
<dbReference type="EC" id="7.1.3.1" evidence="2"/>
<keyword evidence="5" id="KW-0460">Magnesium</keyword>
<keyword evidence="3" id="KW-0813">Transport</keyword>
<keyword evidence="6" id="KW-1278">Translocase</keyword>
<feature type="transmembrane region" description="Helical" evidence="11">
    <location>
        <begin position="99"/>
        <end position="120"/>
    </location>
</feature>
<evidence type="ECO:0000256" key="2">
    <source>
        <dbReference type="ARBA" id="ARBA00013242"/>
    </source>
</evidence>
<feature type="transmembrane region" description="Helical" evidence="11">
    <location>
        <begin position="140"/>
        <end position="169"/>
    </location>
</feature>
<dbReference type="NCBIfam" id="TIGR01104">
    <property type="entry name" value="V_PPase"/>
    <property type="match status" value="1"/>
</dbReference>
<feature type="transmembrane region" description="Helical" evidence="11">
    <location>
        <begin position="635"/>
        <end position="657"/>
    </location>
</feature>
<dbReference type="PANTHER" id="PTHR31998">
    <property type="entry name" value="K(+)-INSENSITIVE PYROPHOSPHATE-ENERGIZED PROTON PUMP"/>
    <property type="match status" value="1"/>
</dbReference>
<dbReference type="EMBL" id="JANCYU010000032">
    <property type="protein sequence ID" value="KAK4525601.1"/>
    <property type="molecule type" value="Genomic_DNA"/>
</dbReference>
<feature type="transmembrane region" description="Helical" evidence="11">
    <location>
        <begin position="58"/>
        <end position="78"/>
    </location>
</feature>
<feature type="transmembrane region" description="Helical" evidence="11">
    <location>
        <begin position="463"/>
        <end position="483"/>
    </location>
</feature>
<evidence type="ECO:0000256" key="5">
    <source>
        <dbReference type="ARBA" id="ARBA00022842"/>
    </source>
</evidence>
<gene>
    <name evidence="12" type="ORF">GAYE_SCF15G3510</name>
</gene>
<dbReference type="GO" id="GO:0016020">
    <property type="term" value="C:membrane"/>
    <property type="evidence" value="ECO:0007669"/>
    <property type="project" value="InterPro"/>
</dbReference>
<feature type="transmembrane region" description="Helical" evidence="11">
    <location>
        <begin position="527"/>
        <end position="545"/>
    </location>
</feature>
<evidence type="ECO:0000256" key="3">
    <source>
        <dbReference type="ARBA" id="ARBA00022448"/>
    </source>
</evidence>
<keyword evidence="9 11" id="KW-0472">Membrane</keyword>
<evidence type="ECO:0000256" key="11">
    <source>
        <dbReference type="SAM" id="Phobius"/>
    </source>
</evidence>
<protein>
    <recommendedName>
        <fullName evidence="2">H(+)-exporting diphosphatase</fullName>
        <ecNumber evidence="2">7.1.3.1</ecNumber>
    </recommendedName>
</protein>
<evidence type="ECO:0000256" key="1">
    <source>
        <dbReference type="ARBA" id="ARBA00004127"/>
    </source>
</evidence>
<comment type="caution">
    <text evidence="12">The sequence shown here is derived from an EMBL/GenBank/DDBJ whole genome shotgun (WGS) entry which is preliminary data.</text>
</comment>
<evidence type="ECO:0000256" key="9">
    <source>
        <dbReference type="ARBA" id="ARBA00023136"/>
    </source>
</evidence>
<feature type="transmembrane region" description="Helical" evidence="11">
    <location>
        <begin position="181"/>
        <end position="201"/>
    </location>
</feature>
<dbReference type="AlphaFoldDB" id="A0AAV9IEB1"/>
<feature type="region of interest" description="Disordered" evidence="10">
    <location>
        <begin position="311"/>
        <end position="330"/>
    </location>
</feature>
<comment type="subcellular location">
    <subcellularLocation>
        <location evidence="1">Endomembrane system</location>
        <topology evidence="1">Multi-pass membrane protein</topology>
    </subcellularLocation>
</comment>
<evidence type="ECO:0000256" key="6">
    <source>
        <dbReference type="ARBA" id="ARBA00022967"/>
    </source>
</evidence>
<evidence type="ECO:0000256" key="10">
    <source>
        <dbReference type="SAM" id="MobiDB-lite"/>
    </source>
</evidence>
<proteinExistence type="inferred from homology"/>
<keyword evidence="7 11" id="KW-1133">Transmembrane helix</keyword>
<dbReference type="Proteomes" id="UP001300502">
    <property type="component" value="Unassembled WGS sequence"/>
</dbReference>
<name>A0AAV9IEB1_9RHOD</name>
<dbReference type="GO" id="GO:0009678">
    <property type="term" value="F:diphosphate hydrolysis-driven proton transmembrane transporter activity"/>
    <property type="evidence" value="ECO:0007669"/>
    <property type="project" value="UniProtKB-EC"/>
</dbReference>
<feature type="transmembrane region" description="Helical" evidence="11">
    <location>
        <begin position="7"/>
        <end position="26"/>
    </location>
</feature>
<feature type="transmembrane region" description="Helical" evidence="11">
    <location>
        <begin position="434"/>
        <end position="451"/>
    </location>
</feature>
<dbReference type="PIRSF" id="PIRSF001265">
    <property type="entry name" value="H+-PPase"/>
    <property type="match status" value="1"/>
</dbReference>
<feature type="transmembrane region" description="Helical" evidence="11">
    <location>
        <begin position="664"/>
        <end position="688"/>
    </location>
</feature>
<feature type="transmembrane region" description="Helical" evidence="11">
    <location>
        <begin position="347"/>
        <end position="368"/>
    </location>
</feature>
<evidence type="ECO:0000313" key="13">
    <source>
        <dbReference type="Proteomes" id="UP001300502"/>
    </source>
</evidence>
<evidence type="ECO:0000256" key="8">
    <source>
        <dbReference type="ARBA" id="ARBA00023065"/>
    </source>
</evidence>